<comment type="function">
    <text evidence="6">Catalyzes the decomposition of L-selenocysteine to L-alanine and elemental selenium.</text>
</comment>
<evidence type="ECO:0000256" key="3">
    <source>
        <dbReference type="ARBA" id="ARBA00011738"/>
    </source>
</evidence>
<evidence type="ECO:0000256" key="8">
    <source>
        <dbReference type="ARBA" id="ARBA00040554"/>
    </source>
</evidence>
<accession>A0A0B1TRJ6</accession>
<dbReference type="AlphaFoldDB" id="A0A0B1TRJ6"/>
<dbReference type="GO" id="GO:0005829">
    <property type="term" value="C:cytosol"/>
    <property type="evidence" value="ECO:0007669"/>
    <property type="project" value="UniProtKB-SubCell"/>
</dbReference>
<feature type="domain" description="Aminotransferase class V" evidence="9">
    <location>
        <begin position="31"/>
        <end position="216"/>
    </location>
</feature>
<dbReference type="InterPro" id="IPR000192">
    <property type="entry name" value="Aminotrans_V_dom"/>
</dbReference>
<protein>
    <recommendedName>
        <fullName evidence="8">Selenocysteine lyase</fullName>
        <ecNumber evidence="7">4.4.1.16</ecNumber>
    </recommendedName>
</protein>
<dbReference type="GO" id="GO:0009000">
    <property type="term" value="F:selenocysteine lyase activity"/>
    <property type="evidence" value="ECO:0007669"/>
    <property type="project" value="UniProtKB-EC"/>
</dbReference>
<comment type="cofactor">
    <cofactor evidence="1">
        <name>pyridoxal 5'-phosphate</name>
        <dbReference type="ChEBI" id="CHEBI:597326"/>
    </cofactor>
</comment>
<dbReference type="InterPro" id="IPR015421">
    <property type="entry name" value="PyrdxlP-dep_Trfase_major"/>
</dbReference>
<evidence type="ECO:0000313" key="10">
    <source>
        <dbReference type="EMBL" id="KHJ98020.1"/>
    </source>
</evidence>
<evidence type="ECO:0000256" key="5">
    <source>
        <dbReference type="ARBA" id="ARBA00022679"/>
    </source>
</evidence>
<evidence type="ECO:0000256" key="1">
    <source>
        <dbReference type="ARBA" id="ARBA00001933"/>
    </source>
</evidence>
<proteinExistence type="predicted"/>
<comment type="subcellular location">
    <subcellularLocation>
        <location evidence="2">Cytoplasm</location>
        <location evidence="2">Cytosol</location>
    </subcellularLocation>
</comment>
<name>A0A0B1TRJ6_OESDE</name>
<comment type="subunit">
    <text evidence="3">Homodimer.</text>
</comment>
<dbReference type="Gene3D" id="3.40.640.10">
    <property type="entry name" value="Type I PLP-dependent aspartate aminotransferase-like (Major domain)"/>
    <property type="match status" value="1"/>
</dbReference>
<dbReference type="GO" id="GO:0008483">
    <property type="term" value="F:transaminase activity"/>
    <property type="evidence" value="ECO:0007669"/>
    <property type="project" value="UniProtKB-KW"/>
</dbReference>
<keyword evidence="11" id="KW-1185">Reference proteome</keyword>
<dbReference type="Pfam" id="PF00266">
    <property type="entry name" value="Aminotran_5"/>
    <property type="match status" value="1"/>
</dbReference>
<gene>
    <name evidence="10" type="ORF">OESDEN_02004</name>
</gene>
<dbReference type="InterPro" id="IPR015422">
    <property type="entry name" value="PyrdxlP-dep_Trfase_small"/>
</dbReference>
<evidence type="ECO:0000256" key="2">
    <source>
        <dbReference type="ARBA" id="ARBA00004514"/>
    </source>
</evidence>
<dbReference type="InterPro" id="IPR015424">
    <property type="entry name" value="PyrdxlP-dep_Trfase"/>
</dbReference>
<dbReference type="OrthoDB" id="10250117at2759"/>
<evidence type="ECO:0000256" key="6">
    <source>
        <dbReference type="ARBA" id="ARBA00037407"/>
    </source>
</evidence>
<evidence type="ECO:0000259" key="9">
    <source>
        <dbReference type="Pfam" id="PF00266"/>
    </source>
</evidence>
<sequence length="245" mass="27087">METLASIEFRLISQNPITLNSEFRDSEFDSNSFLQIDVNLAEIKVDAITVAGHKFYGPRSGALVMRSKYTTQILPWLYGGGQERNFRSGTENTPMIMGLGAAAVACKLPQTEQHLRKIRDHFEQQLKENLPDQHVVHFASSPRLPNTSSVAFPKYPKASSDLMTKCKTFYASTGSACHSGIISPVLLACGISKEVAERTVRFSFGRETTIEDVDRVIKELKAMMFLAKHGSSLMNVINAGPVPGF</sequence>
<keyword evidence="5 10" id="KW-0808">Transferase</keyword>
<evidence type="ECO:0000256" key="7">
    <source>
        <dbReference type="ARBA" id="ARBA00039054"/>
    </source>
</evidence>
<keyword evidence="4" id="KW-0963">Cytoplasm</keyword>
<keyword evidence="10" id="KW-0032">Aminotransferase</keyword>
<evidence type="ECO:0000313" key="11">
    <source>
        <dbReference type="Proteomes" id="UP000053660"/>
    </source>
</evidence>
<organism evidence="10 11">
    <name type="scientific">Oesophagostomum dentatum</name>
    <name type="common">Nodular worm</name>
    <dbReference type="NCBI Taxonomy" id="61180"/>
    <lineage>
        <taxon>Eukaryota</taxon>
        <taxon>Metazoa</taxon>
        <taxon>Ecdysozoa</taxon>
        <taxon>Nematoda</taxon>
        <taxon>Chromadorea</taxon>
        <taxon>Rhabditida</taxon>
        <taxon>Rhabditina</taxon>
        <taxon>Rhabditomorpha</taxon>
        <taxon>Strongyloidea</taxon>
        <taxon>Strongylidae</taxon>
        <taxon>Oesophagostomum</taxon>
    </lineage>
</organism>
<evidence type="ECO:0000256" key="4">
    <source>
        <dbReference type="ARBA" id="ARBA00022490"/>
    </source>
</evidence>
<dbReference type="EC" id="4.4.1.16" evidence="7"/>
<dbReference type="Proteomes" id="UP000053660">
    <property type="component" value="Unassembled WGS sequence"/>
</dbReference>
<dbReference type="PANTHER" id="PTHR11601">
    <property type="entry name" value="CYSTEINE DESULFURYLASE FAMILY MEMBER"/>
    <property type="match status" value="1"/>
</dbReference>
<dbReference type="SUPFAM" id="SSF53383">
    <property type="entry name" value="PLP-dependent transferases"/>
    <property type="match status" value="1"/>
</dbReference>
<reference evidence="10 11" key="1">
    <citation type="submission" date="2014-03" db="EMBL/GenBank/DDBJ databases">
        <title>Draft genome of the hookworm Oesophagostomum dentatum.</title>
        <authorList>
            <person name="Mitreva M."/>
        </authorList>
    </citation>
    <scope>NUCLEOTIDE SEQUENCE [LARGE SCALE GENOMIC DNA]</scope>
    <source>
        <strain evidence="10 11">OD-Hann</strain>
    </source>
</reference>
<dbReference type="EMBL" id="KN549367">
    <property type="protein sequence ID" value="KHJ98020.1"/>
    <property type="molecule type" value="Genomic_DNA"/>
</dbReference>
<dbReference type="PANTHER" id="PTHR11601:SF62">
    <property type="entry name" value="SELENOCYSTEINE LYASE"/>
    <property type="match status" value="1"/>
</dbReference>
<dbReference type="Gene3D" id="3.90.1150.10">
    <property type="entry name" value="Aspartate Aminotransferase, domain 1"/>
    <property type="match status" value="1"/>
</dbReference>